<name>A0ACB7TNW3_HYAAI</name>
<accession>A0ACB7TNW3</accession>
<dbReference type="EMBL" id="CM023481">
    <property type="protein sequence ID" value="KAH6947921.1"/>
    <property type="molecule type" value="Genomic_DNA"/>
</dbReference>
<sequence>MVWYSSHKVGCGLHYCGPNVVKKPFYNYVCNYCPIGNYPDRFGKPYTKGKPCSKCPGHCRSKKLCTNACEHADFWVNCHEISKHWHKWLCSDPTKEQYKACRATCSCKERIK</sequence>
<proteinExistence type="predicted"/>
<protein>
    <submittedName>
        <fullName evidence="1">Uncharacterized protein</fullName>
    </submittedName>
</protein>
<organism evidence="1 2">
    <name type="scientific">Hyalomma asiaticum</name>
    <name type="common">Tick</name>
    <dbReference type="NCBI Taxonomy" id="266040"/>
    <lineage>
        <taxon>Eukaryota</taxon>
        <taxon>Metazoa</taxon>
        <taxon>Ecdysozoa</taxon>
        <taxon>Arthropoda</taxon>
        <taxon>Chelicerata</taxon>
        <taxon>Arachnida</taxon>
        <taxon>Acari</taxon>
        <taxon>Parasitiformes</taxon>
        <taxon>Ixodida</taxon>
        <taxon>Ixodoidea</taxon>
        <taxon>Ixodidae</taxon>
        <taxon>Hyalomminae</taxon>
        <taxon>Hyalomma</taxon>
    </lineage>
</organism>
<reference evidence="1" key="1">
    <citation type="submission" date="2020-05" db="EMBL/GenBank/DDBJ databases">
        <title>Large-scale comparative analyses of tick genomes elucidate their genetic diversity and vector capacities.</title>
        <authorList>
            <person name="Jia N."/>
            <person name="Wang J."/>
            <person name="Shi W."/>
            <person name="Du L."/>
            <person name="Sun Y."/>
            <person name="Zhan W."/>
            <person name="Jiang J."/>
            <person name="Wang Q."/>
            <person name="Zhang B."/>
            <person name="Ji P."/>
            <person name="Sakyi L.B."/>
            <person name="Cui X."/>
            <person name="Yuan T."/>
            <person name="Jiang B."/>
            <person name="Yang W."/>
            <person name="Lam T.T.-Y."/>
            <person name="Chang Q."/>
            <person name="Ding S."/>
            <person name="Wang X."/>
            <person name="Zhu J."/>
            <person name="Ruan X."/>
            <person name="Zhao L."/>
            <person name="Wei J."/>
            <person name="Que T."/>
            <person name="Du C."/>
            <person name="Cheng J."/>
            <person name="Dai P."/>
            <person name="Han X."/>
            <person name="Huang E."/>
            <person name="Gao Y."/>
            <person name="Liu J."/>
            <person name="Shao H."/>
            <person name="Ye R."/>
            <person name="Li L."/>
            <person name="Wei W."/>
            <person name="Wang X."/>
            <person name="Wang C."/>
            <person name="Yang T."/>
            <person name="Huo Q."/>
            <person name="Li W."/>
            <person name="Guo W."/>
            <person name="Chen H."/>
            <person name="Zhou L."/>
            <person name="Ni X."/>
            <person name="Tian J."/>
            <person name="Zhou Y."/>
            <person name="Sheng Y."/>
            <person name="Liu T."/>
            <person name="Pan Y."/>
            <person name="Xia L."/>
            <person name="Li J."/>
            <person name="Zhao F."/>
            <person name="Cao W."/>
        </authorList>
    </citation>
    <scope>NUCLEOTIDE SEQUENCE</scope>
    <source>
        <strain evidence="1">Hyas-2018</strain>
    </source>
</reference>
<gene>
    <name evidence="1" type="ORF">HPB50_022097</name>
</gene>
<dbReference type="Proteomes" id="UP000821845">
    <property type="component" value="Chromosome 1"/>
</dbReference>
<evidence type="ECO:0000313" key="2">
    <source>
        <dbReference type="Proteomes" id="UP000821845"/>
    </source>
</evidence>
<keyword evidence="2" id="KW-1185">Reference proteome</keyword>
<comment type="caution">
    <text evidence="1">The sequence shown here is derived from an EMBL/GenBank/DDBJ whole genome shotgun (WGS) entry which is preliminary data.</text>
</comment>
<evidence type="ECO:0000313" key="1">
    <source>
        <dbReference type="EMBL" id="KAH6947921.1"/>
    </source>
</evidence>